<dbReference type="GO" id="GO:0016740">
    <property type="term" value="F:transferase activity"/>
    <property type="evidence" value="ECO:0007669"/>
    <property type="project" value="UniProtKB-KW"/>
</dbReference>
<feature type="domain" description="Penicillin-binding protein transpeptidase" evidence="4">
    <location>
        <begin position="259"/>
        <end position="548"/>
    </location>
</feature>
<dbReference type="Pfam" id="PF03717">
    <property type="entry name" value="PBP_dimer"/>
    <property type="match status" value="1"/>
</dbReference>
<dbReference type="Gene3D" id="3.30.450.330">
    <property type="match status" value="1"/>
</dbReference>
<protein>
    <submittedName>
        <fullName evidence="6">Peptidoglycan glycosyltransferase</fullName>
    </submittedName>
</protein>
<evidence type="ECO:0000259" key="5">
    <source>
        <dbReference type="Pfam" id="PF03717"/>
    </source>
</evidence>
<dbReference type="InterPro" id="IPR050515">
    <property type="entry name" value="Beta-lactam/transpept"/>
</dbReference>
<evidence type="ECO:0000256" key="1">
    <source>
        <dbReference type="ARBA" id="ARBA00004370"/>
    </source>
</evidence>
<evidence type="ECO:0000313" key="7">
    <source>
        <dbReference type="Proteomes" id="UP000033854"/>
    </source>
</evidence>
<organism evidence="6 7">
    <name type="scientific">Candidatus Collierbacteria bacterium GW2011_GWA2_42_17</name>
    <dbReference type="NCBI Taxonomy" id="1618378"/>
    <lineage>
        <taxon>Bacteria</taxon>
        <taxon>Candidatus Collieribacteriota</taxon>
    </lineage>
</organism>
<name>A0A0G1BZ74_9BACT</name>
<dbReference type="PANTHER" id="PTHR30627">
    <property type="entry name" value="PEPTIDOGLYCAN D,D-TRANSPEPTIDASE"/>
    <property type="match status" value="1"/>
</dbReference>
<reference evidence="6 7" key="1">
    <citation type="journal article" date="2015" name="Nature">
        <title>rRNA introns, odd ribosomes, and small enigmatic genomes across a large radiation of phyla.</title>
        <authorList>
            <person name="Brown C.T."/>
            <person name="Hug L.A."/>
            <person name="Thomas B.C."/>
            <person name="Sharon I."/>
            <person name="Castelle C.J."/>
            <person name="Singh A."/>
            <person name="Wilkins M.J."/>
            <person name="Williams K.H."/>
            <person name="Banfield J.F."/>
        </authorList>
    </citation>
    <scope>NUCLEOTIDE SEQUENCE [LARGE SCALE GENOMIC DNA]</scope>
</reference>
<dbReference type="InterPro" id="IPR036138">
    <property type="entry name" value="PBP_dimer_sf"/>
</dbReference>
<feature type="transmembrane region" description="Helical" evidence="3">
    <location>
        <begin position="12"/>
        <end position="34"/>
    </location>
</feature>
<dbReference type="Gene3D" id="3.40.710.10">
    <property type="entry name" value="DD-peptidase/beta-lactamase superfamily"/>
    <property type="match status" value="1"/>
</dbReference>
<dbReference type="PANTHER" id="PTHR30627:SF1">
    <property type="entry name" value="PEPTIDOGLYCAN D,D-TRANSPEPTIDASE FTSI"/>
    <property type="match status" value="1"/>
</dbReference>
<evidence type="ECO:0000259" key="4">
    <source>
        <dbReference type="Pfam" id="PF00905"/>
    </source>
</evidence>
<accession>A0A0G1BZ74</accession>
<dbReference type="Gene3D" id="3.90.1310.10">
    <property type="entry name" value="Penicillin-binding protein 2a (Domain 2)"/>
    <property type="match status" value="1"/>
</dbReference>
<evidence type="ECO:0000313" key="6">
    <source>
        <dbReference type="EMBL" id="KKS42738.1"/>
    </source>
</evidence>
<proteinExistence type="predicted"/>
<dbReference type="SUPFAM" id="SSF56519">
    <property type="entry name" value="Penicillin binding protein dimerisation domain"/>
    <property type="match status" value="1"/>
</dbReference>
<dbReference type="SUPFAM" id="SSF56601">
    <property type="entry name" value="beta-lactamase/transpeptidase-like"/>
    <property type="match status" value="1"/>
</dbReference>
<sequence length="558" mass="62108">MLNSQGNLIQKRLKTIIFLIPILCLIIIGRLFYWQIIRGPELQTKASNQHETTTYLEAKRGNILDFEGNILAGTKNLYHLFVYKPQLTIGNNDLIEKLIENLDKEPEATDEPDIREYLKSRLALDSNWVSLKHYLTPDAKDRIEKLGIAGLGFEDEYVRFYPEASMSAHLLGFVGQDAAGEEQGYFGLEGYQDRLLRGRGGKVRTEKDAKGNPILIGNYQFLHAIEGKPITTTISKKIQYLTEKMLKEGIEKYQASAGNVVILESKTGKVRAMASFPNYDPGKFSEFPNTSYKNPNVADLFEPGSVFKVLIMAAGLNEKVVEPETRCDICAGPLVIGKYAIKTWNEVYHPNTTMTETIINSDNTGMVFVARKLGKDKFVEYLKKYGLGKKTDIQLQEEVSGVIRESKDYGDIDLATNSFGQGIAITPIQLVAAVNTIANDGFYLKPTIIENEVSKGKPVLSEEAVDEITQIMIQAVDMGEAKWAKPQGLVVAGKTGTAQIPIEGHYDAEKTIASFIGFFPANNPQYTMLVTLREPKTSPWGSETAAPLWFAIAKQLLL</sequence>
<dbReference type="InterPro" id="IPR001460">
    <property type="entry name" value="PCN-bd_Tpept"/>
</dbReference>
<dbReference type="InterPro" id="IPR005311">
    <property type="entry name" value="PBP_dimer"/>
</dbReference>
<dbReference type="Proteomes" id="UP000033854">
    <property type="component" value="Unassembled WGS sequence"/>
</dbReference>
<dbReference type="Pfam" id="PF00905">
    <property type="entry name" value="Transpeptidase"/>
    <property type="match status" value="1"/>
</dbReference>
<evidence type="ECO:0000256" key="3">
    <source>
        <dbReference type="SAM" id="Phobius"/>
    </source>
</evidence>
<dbReference type="InterPro" id="IPR012338">
    <property type="entry name" value="Beta-lactam/transpept-like"/>
</dbReference>
<dbReference type="GO" id="GO:0008658">
    <property type="term" value="F:penicillin binding"/>
    <property type="evidence" value="ECO:0007669"/>
    <property type="project" value="InterPro"/>
</dbReference>
<dbReference type="GO" id="GO:0005886">
    <property type="term" value="C:plasma membrane"/>
    <property type="evidence" value="ECO:0007669"/>
    <property type="project" value="TreeGrafter"/>
</dbReference>
<keyword evidence="6" id="KW-0808">Transferase</keyword>
<keyword evidence="3" id="KW-0812">Transmembrane</keyword>
<keyword evidence="3" id="KW-1133">Transmembrane helix</keyword>
<evidence type="ECO:0000256" key="2">
    <source>
        <dbReference type="ARBA" id="ARBA00023136"/>
    </source>
</evidence>
<keyword evidence="2 3" id="KW-0472">Membrane</keyword>
<feature type="domain" description="Penicillin-binding protein dimerisation" evidence="5">
    <location>
        <begin position="57"/>
        <end position="214"/>
    </location>
</feature>
<comment type="subcellular location">
    <subcellularLocation>
        <location evidence="1">Membrane</location>
    </subcellularLocation>
</comment>
<gene>
    <name evidence="6" type="ORF">UV06_C0006G0008</name>
</gene>
<dbReference type="GO" id="GO:0071555">
    <property type="term" value="P:cell wall organization"/>
    <property type="evidence" value="ECO:0007669"/>
    <property type="project" value="TreeGrafter"/>
</dbReference>
<dbReference type="EMBL" id="LCDA01000006">
    <property type="protein sequence ID" value="KKS42738.1"/>
    <property type="molecule type" value="Genomic_DNA"/>
</dbReference>
<dbReference type="AlphaFoldDB" id="A0A0G1BZ74"/>
<comment type="caution">
    <text evidence="6">The sequence shown here is derived from an EMBL/GenBank/DDBJ whole genome shotgun (WGS) entry which is preliminary data.</text>
</comment>